<dbReference type="GeneID" id="36589935"/>
<dbReference type="OrthoDB" id="1732691at2759"/>
<dbReference type="InterPro" id="IPR018300">
    <property type="entry name" value="Aminotrans_IV_CS"/>
</dbReference>
<dbReference type="GO" id="GO:0052654">
    <property type="term" value="F:L-leucine-2-oxoglutarate transaminase activity"/>
    <property type="evidence" value="ECO:0007669"/>
    <property type="project" value="RHEA"/>
</dbReference>
<keyword evidence="13" id="KW-1185">Reference proteome</keyword>
<proteinExistence type="inferred from homology"/>
<dbReference type="InterPro" id="IPR043131">
    <property type="entry name" value="BCAT-like_N"/>
</dbReference>
<protein>
    <recommendedName>
        <fullName evidence="11">Branched-chain-amino-acid aminotransferase</fullName>
        <ecNumber evidence="11">2.6.1.42</ecNumber>
    </recommendedName>
</protein>
<sequence>MNGHAVETASHLIQNGVNAAKTLVHEPEMHDLDVSKLTVSLTKSPGKVPEPDSLEIWDMKTCTDHMVKVTWTDDVGWHAPTIEPYGQLTMSPIASCLHYATQCFEGLKVYRGFDGKLRLFRPDKNCARLVMSSARVALPTFNPKELEKLLKAFMKVDGPKWLPKSRPGRFLYLRPAIIGNGEQIGVTAPSEVLMFIVAVGWPDLSSGTRPGTLPKPPGLKLLASKSDVRAWPGGFGYAKVGANYGPAFVSHMEGRKMGYDQILWLLGADYQVTEAGASNFFIVWKTKEGNLQLVTAPLDAKVILEGVTRGSVLELARQRLVSGSEYLPPNITDLEVVERNFTMLEIEEAWEEGRIVEAFLSGTAYFITPVSAISFRDEEIDIPMGDGTSGYYAALLKKWLKDIMYGNVQHEWGVVIDEE</sequence>
<reference evidence="12 13" key="1">
    <citation type="submission" date="2016-04" db="EMBL/GenBank/DDBJ databases">
        <title>A degradative enzymes factory behind the ericoid mycorrhizal symbiosis.</title>
        <authorList>
            <consortium name="DOE Joint Genome Institute"/>
            <person name="Martino E."/>
            <person name="Morin E."/>
            <person name="Grelet G."/>
            <person name="Kuo A."/>
            <person name="Kohler A."/>
            <person name="Daghino S."/>
            <person name="Barry K."/>
            <person name="Choi C."/>
            <person name="Cichocki N."/>
            <person name="Clum A."/>
            <person name="Copeland A."/>
            <person name="Hainaut M."/>
            <person name="Haridas S."/>
            <person name="Labutti K."/>
            <person name="Lindquist E."/>
            <person name="Lipzen A."/>
            <person name="Khouja H.-R."/>
            <person name="Murat C."/>
            <person name="Ohm R."/>
            <person name="Olson A."/>
            <person name="Spatafora J."/>
            <person name="Veneault-Fourrey C."/>
            <person name="Henrissat B."/>
            <person name="Grigoriev I."/>
            <person name="Martin F."/>
            <person name="Perotto S."/>
        </authorList>
    </citation>
    <scope>NUCLEOTIDE SEQUENCE [LARGE SCALE GENOMIC DNA]</scope>
    <source>
        <strain evidence="12 13">E</strain>
    </source>
</reference>
<evidence type="ECO:0000256" key="10">
    <source>
        <dbReference type="RuleBase" id="RU004516"/>
    </source>
</evidence>
<dbReference type="GO" id="GO:0009098">
    <property type="term" value="P:L-leucine biosynthetic process"/>
    <property type="evidence" value="ECO:0007669"/>
    <property type="project" value="TreeGrafter"/>
</dbReference>
<comment type="catalytic activity">
    <reaction evidence="11">
        <text>L-isoleucine + 2-oxoglutarate = (S)-3-methyl-2-oxopentanoate + L-glutamate</text>
        <dbReference type="Rhea" id="RHEA:24801"/>
        <dbReference type="ChEBI" id="CHEBI:16810"/>
        <dbReference type="ChEBI" id="CHEBI:29985"/>
        <dbReference type="ChEBI" id="CHEBI:35146"/>
        <dbReference type="ChEBI" id="CHEBI:58045"/>
        <dbReference type="EC" id="2.6.1.42"/>
    </reaction>
</comment>
<evidence type="ECO:0000256" key="2">
    <source>
        <dbReference type="ARBA" id="ARBA00009320"/>
    </source>
</evidence>
<dbReference type="FunFam" id="3.20.10.10:FF:000004">
    <property type="entry name" value="Branched-chain-amino-acid aminotransferase"/>
    <property type="match status" value="1"/>
</dbReference>
<dbReference type="Gene3D" id="3.20.10.10">
    <property type="entry name" value="D-amino Acid Aminotransferase, subunit A, domain 2"/>
    <property type="match status" value="1"/>
</dbReference>
<evidence type="ECO:0000256" key="3">
    <source>
        <dbReference type="ARBA" id="ARBA00022576"/>
    </source>
</evidence>
<comment type="similarity">
    <text evidence="2 9">Belongs to the class-IV pyridoxal-phosphate-dependent aminotransferase family.</text>
</comment>
<name>A0A2J6SMU8_9HELO</name>
<dbReference type="PANTHER" id="PTHR11825">
    <property type="entry name" value="SUBGROUP IIII AMINOTRANSFERASE"/>
    <property type="match status" value="1"/>
</dbReference>
<dbReference type="GO" id="GO:0052655">
    <property type="term" value="F:L-valine-2-oxoglutarate transaminase activity"/>
    <property type="evidence" value="ECO:0007669"/>
    <property type="project" value="RHEA"/>
</dbReference>
<feature type="modified residue" description="N6-(pyridoxal phosphate)lysine" evidence="8">
    <location>
        <position position="239"/>
    </location>
</feature>
<evidence type="ECO:0000256" key="5">
    <source>
        <dbReference type="ARBA" id="ARBA00022679"/>
    </source>
</evidence>
<keyword evidence="6 10" id="KW-0663">Pyridoxal phosphate</keyword>
<comment type="catalytic activity">
    <reaction evidence="11">
        <text>L-valine + 2-oxoglutarate = 3-methyl-2-oxobutanoate + L-glutamate</text>
        <dbReference type="Rhea" id="RHEA:24813"/>
        <dbReference type="ChEBI" id="CHEBI:11851"/>
        <dbReference type="ChEBI" id="CHEBI:16810"/>
        <dbReference type="ChEBI" id="CHEBI:29985"/>
        <dbReference type="ChEBI" id="CHEBI:57762"/>
        <dbReference type="EC" id="2.6.1.42"/>
    </reaction>
</comment>
<evidence type="ECO:0000256" key="1">
    <source>
        <dbReference type="ARBA" id="ARBA00001933"/>
    </source>
</evidence>
<keyword evidence="3 11" id="KW-0032">Aminotransferase</keyword>
<dbReference type="PANTHER" id="PTHR11825:SF69">
    <property type="entry name" value="BRANCHED-CHAIN-AMINO-ACID AMINOTRANSFERASE"/>
    <property type="match status" value="1"/>
</dbReference>
<dbReference type="RefSeq" id="XP_024729005.1">
    <property type="nucleotide sequence ID" value="XM_024881858.1"/>
</dbReference>
<comment type="catalytic activity">
    <reaction evidence="11">
        <text>L-leucine + 2-oxoglutarate = 4-methyl-2-oxopentanoate + L-glutamate</text>
        <dbReference type="Rhea" id="RHEA:18321"/>
        <dbReference type="ChEBI" id="CHEBI:16810"/>
        <dbReference type="ChEBI" id="CHEBI:17865"/>
        <dbReference type="ChEBI" id="CHEBI:29985"/>
        <dbReference type="ChEBI" id="CHEBI:57427"/>
        <dbReference type="EC" id="2.6.1.42"/>
    </reaction>
</comment>
<gene>
    <name evidence="12" type="ORF">K444DRAFT_621239</name>
</gene>
<dbReference type="PIRSF" id="PIRSF006468">
    <property type="entry name" value="BCAT1"/>
    <property type="match status" value="1"/>
</dbReference>
<dbReference type="InterPro" id="IPR043132">
    <property type="entry name" value="BCAT-like_C"/>
</dbReference>
<evidence type="ECO:0000256" key="11">
    <source>
        <dbReference type="RuleBase" id="RU004517"/>
    </source>
</evidence>
<dbReference type="GO" id="GO:0009099">
    <property type="term" value="P:L-valine biosynthetic process"/>
    <property type="evidence" value="ECO:0007669"/>
    <property type="project" value="TreeGrafter"/>
</dbReference>
<evidence type="ECO:0000256" key="7">
    <source>
        <dbReference type="ARBA" id="ARBA00023304"/>
    </source>
</evidence>
<evidence type="ECO:0000256" key="4">
    <source>
        <dbReference type="ARBA" id="ARBA00022605"/>
    </source>
</evidence>
<dbReference type="InterPro" id="IPR036038">
    <property type="entry name" value="Aminotransferase-like"/>
</dbReference>
<evidence type="ECO:0000256" key="8">
    <source>
        <dbReference type="PIRSR" id="PIRSR006468-1"/>
    </source>
</evidence>
<dbReference type="InterPro" id="IPR001544">
    <property type="entry name" value="Aminotrans_IV"/>
</dbReference>
<organism evidence="12 13">
    <name type="scientific">Hyaloscypha bicolor E</name>
    <dbReference type="NCBI Taxonomy" id="1095630"/>
    <lineage>
        <taxon>Eukaryota</taxon>
        <taxon>Fungi</taxon>
        <taxon>Dikarya</taxon>
        <taxon>Ascomycota</taxon>
        <taxon>Pezizomycotina</taxon>
        <taxon>Leotiomycetes</taxon>
        <taxon>Helotiales</taxon>
        <taxon>Hyaloscyphaceae</taxon>
        <taxon>Hyaloscypha</taxon>
        <taxon>Hyaloscypha bicolor</taxon>
    </lineage>
</organism>
<dbReference type="SUPFAM" id="SSF56752">
    <property type="entry name" value="D-aminoacid aminotransferase-like PLP-dependent enzymes"/>
    <property type="match status" value="1"/>
</dbReference>
<keyword evidence="5 11" id="KW-0808">Transferase</keyword>
<dbReference type="InParanoid" id="A0A2J6SMU8"/>
<dbReference type="STRING" id="1095630.A0A2J6SMU8"/>
<accession>A0A2J6SMU8</accession>
<dbReference type="PROSITE" id="PS00770">
    <property type="entry name" value="AA_TRANSFER_CLASS_4"/>
    <property type="match status" value="1"/>
</dbReference>
<evidence type="ECO:0000313" key="13">
    <source>
        <dbReference type="Proteomes" id="UP000235371"/>
    </source>
</evidence>
<dbReference type="AlphaFoldDB" id="A0A2J6SMU8"/>
<keyword evidence="7 11" id="KW-0100">Branched-chain amino acid biosynthesis</keyword>
<evidence type="ECO:0000256" key="9">
    <source>
        <dbReference type="RuleBase" id="RU004106"/>
    </source>
</evidence>
<comment type="cofactor">
    <cofactor evidence="1 10">
        <name>pyridoxal 5'-phosphate</name>
        <dbReference type="ChEBI" id="CHEBI:597326"/>
    </cofactor>
</comment>
<dbReference type="FunFam" id="3.30.470.10:FF:000012">
    <property type="entry name" value="Branched-chain-amino-acid aminotransferase"/>
    <property type="match status" value="1"/>
</dbReference>
<dbReference type="InterPro" id="IPR005786">
    <property type="entry name" value="B_amino_transII"/>
</dbReference>
<dbReference type="EC" id="2.6.1.42" evidence="11"/>
<dbReference type="Pfam" id="PF01063">
    <property type="entry name" value="Aminotran_4"/>
    <property type="match status" value="1"/>
</dbReference>
<dbReference type="Gene3D" id="3.30.470.10">
    <property type="match status" value="1"/>
</dbReference>
<evidence type="ECO:0000256" key="6">
    <source>
        <dbReference type="ARBA" id="ARBA00022898"/>
    </source>
</evidence>
<dbReference type="GO" id="GO:0005739">
    <property type="term" value="C:mitochondrion"/>
    <property type="evidence" value="ECO:0007669"/>
    <property type="project" value="TreeGrafter"/>
</dbReference>
<keyword evidence="4 11" id="KW-0028">Amino-acid biosynthesis</keyword>
<evidence type="ECO:0000313" key="12">
    <source>
        <dbReference type="EMBL" id="PMD52101.1"/>
    </source>
</evidence>
<dbReference type="Proteomes" id="UP000235371">
    <property type="component" value="Unassembled WGS sequence"/>
</dbReference>
<dbReference type="GO" id="GO:0052656">
    <property type="term" value="F:L-isoleucine-2-oxoglutarate transaminase activity"/>
    <property type="evidence" value="ECO:0007669"/>
    <property type="project" value="RHEA"/>
</dbReference>
<dbReference type="EMBL" id="KZ613912">
    <property type="protein sequence ID" value="PMD52101.1"/>
    <property type="molecule type" value="Genomic_DNA"/>
</dbReference>